<protein>
    <recommendedName>
        <fullName evidence="8">Homeobox domain-containing protein</fullName>
    </recommendedName>
</protein>
<dbReference type="Gene3D" id="1.10.10.60">
    <property type="entry name" value="Homeodomain-like"/>
    <property type="match status" value="1"/>
</dbReference>
<evidence type="ECO:0000313" key="9">
    <source>
        <dbReference type="EMBL" id="CAC5401190.1"/>
    </source>
</evidence>
<dbReference type="SUPFAM" id="SSF46689">
    <property type="entry name" value="Homeodomain-like"/>
    <property type="match status" value="1"/>
</dbReference>
<keyword evidence="10" id="KW-1185">Reference proteome</keyword>
<dbReference type="InterPro" id="IPR009057">
    <property type="entry name" value="Homeodomain-like_sf"/>
</dbReference>
<evidence type="ECO:0000256" key="3">
    <source>
        <dbReference type="ARBA" id="ARBA00023155"/>
    </source>
</evidence>
<dbReference type="PROSITE" id="PS50071">
    <property type="entry name" value="HOMEOBOX_2"/>
    <property type="match status" value="1"/>
</dbReference>
<evidence type="ECO:0000256" key="4">
    <source>
        <dbReference type="ARBA" id="ARBA00023242"/>
    </source>
</evidence>
<dbReference type="CDD" id="cd00086">
    <property type="entry name" value="homeodomain"/>
    <property type="match status" value="1"/>
</dbReference>
<comment type="subcellular location">
    <subcellularLocation>
        <location evidence="1 5 6">Nucleus</location>
    </subcellularLocation>
</comment>
<reference evidence="9 10" key="1">
    <citation type="submission" date="2020-06" db="EMBL/GenBank/DDBJ databases">
        <authorList>
            <person name="Li R."/>
            <person name="Bekaert M."/>
        </authorList>
    </citation>
    <scope>NUCLEOTIDE SEQUENCE [LARGE SCALE GENOMIC DNA]</scope>
    <source>
        <strain evidence="10">wild</strain>
    </source>
</reference>
<dbReference type="AlphaFoldDB" id="A0A6J8D230"/>
<accession>A0A6J8D230</accession>
<feature type="DNA-binding region" description="Homeobox" evidence="5">
    <location>
        <begin position="17"/>
        <end position="76"/>
    </location>
</feature>
<evidence type="ECO:0000256" key="1">
    <source>
        <dbReference type="ARBA" id="ARBA00004123"/>
    </source>
</evidence>
<evidence type="ECO:0000256" key="2">
    <source>
        <dbReference type="ARBA" id="ARBA00023125"/>
    </source>
</evidence>
<dbReference type="SMART" id="SM00389">
    <property type="entry name" value="HOX"/>
    <property type="match status" value="1"/>
</dbReference>
<name>A0A6J8D230_MYTCO</name>
<organism evidence="9 10">
    <name type="scientific">Mytilus coruscus</name>
    <name type="common">Sea mussel</name>
    <dbReference type="NCBI Taxonomy" id="42192"/>
    <lineage>
        <taxon>Eukaryota</taxon>
        <taxon>Metazoa</taxon>
        <taxon>Spiralia</taxon>
        <taxon>Lophotrochozoa</taxon>
        <taxon>Mollusca</taxon>
        <taxon>Bivalvia</taxon>
        <taxon>Autobranchia</taxon>
        <taxon>Pteriomorphia</taxon>
        <taxon>Mytilida</taxon>
        <taxon>Mytiloidea</taxon>
        <taxon>Mytilidae</taxon>
        <taxon>Mytilinae</taxon>
        <taxon>Mytilus</taxon>
    </lineage>
</organism>
<dbReference type="GO" id="GO:0005634">
    <property type="term" value="C:nucleus"/>
    <property type="evidence" value="ECO:0007669"/>
    <property type="project" value="UniProtKB-SubCell"/>
</dbReference>
<dbReference type="PANTHER" id="PTHR24208">
    <property type="entry name" value="LIM/HOMEOBOX PROTEIN LHX"/>
    <property type="match status" value="1"/>
</dbReference>
<sequence>MESTQSKGRNKHFVLKKRRRRTIINSKDLEKLESLFKTSKWPDRAQKVRLSKAIGKTENFISTWFQNRRARMRRLARQKDLLDDVDVGNPKHQVDLKDTDVSVDESRRLHKYRSRSYSFPNIHLNDATPTHVPEVNNRHDDATQTTNDATLDPYVNAQETSEQLTVAPREERSRSGPLTNTLGSKTTTFVKMTKAPNDVVPSERRILVETPKEVPSSTDSTSWDNVFRRIVDMMAASESVMPKSDASFPFAVKDAALGIRLKDGKLYYSKQYGLDFEDSN</sequence>
<evidence type="ECO:0000313" key="10">
    <source>
        <dbReference type="Proteomes" id="UP000507470"/>
    </source>
</evidence>
<keyword evidence="2 5" id="KW-0238">DNA-binding</keyword>
<evidence type="ECO:0000256" key="7">
    <source>
        <dbReference type="SAM" id="MobiDB-lite"/>
    </source>
</evidence>
<evidence type="ECO:0000256" key="6">
    <source>
        <dbReference type="RuleBase" id="RU000682"/>
    </source>
</evidence>
<dbReference type="Proteomes" id="UP000507470">
    <property type="component" value="Unassembled WGS sequence"/>
</dbReference>
<dbReference type="PANTHER" id="PTHR24208:SF166">
    <property type="entry name" value="LIM HOMEOBOX TRANSCRIPTION FACTOR 1 ALPHA, ISOFORM B"/>
    <property type="match status" value="1"/>
</dbReference>
<evidence type="ECO:0000256" key="5">
    <source>
        <dbReference type="PROSITE-ProRule" id="PRU00108"/>
    </source>
</evidence>
<dbReference type="GO" id="GO:0000981">
    <property type="term" value="F:DNA-binding transcription factor activity, RNA polymerase II-specific"/>
    <property type="evidence" value="ECO:0007669"/>
    <property type="project" value="TreeGrafter"/>
</dbReference>
<feature type="region of interest" description="Disordered" evidence="7">
    <location>
        <begin position="160"/>
        <end position="183"/>
    </location>
</feature>
<dbReference type="GO" id="GO:0000977">
    <property type="term" value="F:RNA polymerase II transcription regulatory region sequence-specific DNA binding"/>
    <property type="evidence" value="ECO:0007669"/>
    <property type="project" value="TreeGrafter"/>
</dbReference>
<feature type="domain" description="Homeobox" evidence="8">
    <location>
        <begin position="15"/>
        <end position="75"/>
    </location>
</feature>
<evidence type="ECO:0000259" key="8">
    <source>
        <dbReference type="PROSITE" id="PS50071"/>
    </source>
</evidence>
<proteinExistence type="predicted"/>
<keyword evidence="3 5" id="KW-0371">Homeobox</keyword>
<dbReference type="Pfam" id="PF00046">
    <property type="entry name" value="Homeodomain"/>
    <property type="match status" value="1"/>
</dbReference>
<dbReference type="InterPro" id="IPR001356">
    <property type="entry name" value="HD"/>
</dbReference>
<dbReference type="InterPro" id="IPR050453">
    <property type="entry name" value="LIM_Homeobox_TF"/>
</dbReference>
<dbReference type="OrthoDB" id="6159439at2759"/>
<keyword evidence="4 5" id="KW-0539">Nucleus</keyword>
<dbReference type="EMBL" id="CACVKT020006392">
    <property type="protein sequence ID" value="CAC5401190.1"/>
    <property type="molecule type" value="Genomic_DNA"/>
</dbReference>
<gene>
    <name evidence="9" type="ORF">MCOR_35297</name>
</gene>